<reference evidence="2" key="1">
    <citation type="submission" date="2023-08" db="EMBL/GenBank/DDBJ databases">
        <authorList>
            <person name="Audoor S."/>
            <person name="Bilcke G."/>
        </authorList>
    </citation>
    <scope>NUCLEOTIDE SEQUENCE</scope>
</reference>
<feature type="repeat" description="ANK" evidence="1">
    <location>
        <begin position="124"/>
        <end position="156"/>
    </location>
</feature>
<organism evidence="2 3">
    <name type="scientific">Cylindrotheca closterium</name>
    <dbReference type="NCBI Taxonomy" id="2856"/>
    <lineage>
        <taxon>Eukaryota</taxon>
        <taxon>Sar</taxon>
        <taxon>Stramenopiles</taxon>
        <taxon>Ochrophyta</taxon>
        <taxon>Bacillariophyta</taxon>
        <taxon>Bacillariophyceae</taxon>
        <taxon>Bacillariophycidae</taxon>
        <taxon>Bacillariales</taxon>
        <taxon>Bacillariaceae</taxon>
        <taxon>Cylindrotheca</taxon>
    </lineage>
</organism>
<dbReference type="InterPro" id="IPR036770">
    <property type="entry name" value="Ankyrin_rpt-contain_sf"/>
</dbReference>
<proteinExistence type="predicted"/>
<dbReference type="Proteomes" id="UP001295423">
    <property type="component" value="Unassembled WGS sequence"/>
</dbReference>
<sequence>MMTEINSIKTAFINIEAQLNTSGPLIIPEHPAYAYIRLLPKSAQQPEMRRALERRGQVQLDNVNQFETRYGKDPQVLDDSACFDELPEHMAEAVRLNNLKAILDFLGPIPISKRRLHAKCPAYSDDTLLHMTASYGNIPLMNFLLYLGADVNTPNLYQFTPLFHALVDDQAGVAARVLLRWGVRKVLQCSDTLEPSPPLAYVAHKGGKAAISELLKTPLGGRRCVLQKMHSVPRLNGQVGIVGEYDSEFNVYEVTMEKSGETIHVSSRLLKRCDQTPTGFTFKKINHHTLGEVARLHSFTRALSSP</sequence>
<protein>
    <submittedName>
        <fullName evidence="2">Uncharacterized protein</fullName>
    </submittedName>
</protein>
<evidence type="ECO:0000256" key="1">
    <source>
        <dbReference type="PROSITE-ProRule" id="PRU00023"/>
    </source>
</evidence>
<dbReference type="SUPFAM" id="SSF48403">
    <property type="entry name" value="Ankyrin repeat"/>
    <property type="match status" value="1"/>
</dbReference>
<dbReference type="AlphaFoldDB" id="A0AAD2CFL5"/>
<dbReference type="Gene3D" id="1.25.40.20">
    <property type="entry name" value="Ankyrin repeat-containing domain"/>
    <property type="match status" value="1"/>
</dbReference>
<gene>
    <name evidence="2" type="ORF">CYCCA115_LOCUS1168</name>
</gene>
<evidence type="ECO:0000313" key="2">
    <source>
        <dbReference type="EMBL" id="CAJ1925775.1"/>
    </source>
</evidence>
<dbReference type="PROSITE" id="PS50088">
    <property type="entry name" value="ANK_REPEAT"/>
    <property type="match status" value="1"/>
</dbReference>
<accession>A0AAD2CFL5</accession>
<dbReference type="EMBL" id="CAKOGP040000002">
    <property type="protein sequence ID" value="CAJ1925775.1"/>
    <property type="molecule type" value="Genomic_DNA"/>
</dbReference>
<comment type="caution">
    <text evidence="2">The sequence shown here is derived from an EMBL/GenBank/DDBJ whole genome shotgun (WGS) entry which is preliminary data.</text>
</comment>
<dbReference type="PROSITE" id="PS50297">
    <property type="entry name" value="ANK_REP_REGION"/>
    <property type="match status" value="1"/>
</dbReference>
<dbReference type="Pfam" id="PF00023">
    <property type="entry name" value="Ank"/>
    <property type="match status" value="1"/>
</dbReference>
<keyword evidence="1" id="KW-0040">ANK repeat</keyword>
<name>A0AAD2CFL5_9STRA</name>
<dbReference type="InterPro" id="IPR002110">
    <property type="entry name" value="Ankyrin_rpt"/>
</dbReference>
<keyword evidence="3" id="KW-1185">Reference proteome</keyword>
<evidence type="ECO:0000313" key="3">
    <source>
        <dbReference type="Proteomes" id="UP001295423"/>
    </source>
</evidence>